<evidence type="ECO:0000256" key="3">
    <source>
        <dbReference type="ARBA" id="ARBA00023134"/>
    </source>
</evidence>
<dbReference type="InterPro" id="IPR050755">
    <property type="entry name" value="TRAFAC_YlqF/YawG_RiboMat"/>
</dbReference>
<sequence>MAKDRKAKPKSRSGVSKSNHSMNPDRKVSSLKGVAKPRDKATIKRLMMYKNFKPKRDRMGKIVKAAPFQTTLPSGSVARIEPNIKWFGNSKTISQGALEKFQEELGKAQKDPYQVVMRATKLPITLLEAKSKQARVHILDTESFDSVFSKKKMRKRPSLNVTELSDLVQMAEKKAETYDATKDKDLVREAPDLWDRPREWVMAAGQSKRIWNELYKVIDSSDVIIQVLDARDPMGTRSPPIEKFLNKDKSYKHLIFVLNKVDLVPTWVTQRWIQILSKEHPTLAFHASITHPFGKGSLISLLRQFGKLHDDKKQISVGFIGYPNTGKSSIINTLKSREVCKVAPIAGETKVWQYITLMRRIYLIDCPGVVYPYEESDTDKVLKGVVRVELVESPEDYIPTVLSRVKKMYISKTYKIPDWTDSEDFLTKLAKRAGRLLKGGEPDINAVSKMVLNDWQRGKLPYFVVPEGYEIPLSRLKTPAAEKKSAKAVAEDSSEVKGEENPEKEGEEKKETPTVTQNLKKIVVGLEYEDEDVKPLTEETTNGLYDSDSEIKNDEDSQDDGVDESDDDVVEVGSKKASAITVHDSSNSSDSDADSETGGLEMYKSLKKRNKGKTAAVKTVSLSTPKAKKPPGGFEVVTLPPVKGFKRTAPYSEDDTDDEEATVKKATKTSDKLTSKQKRRKERESKQKKIGSNFYEITNVKNRNRDRKAPKALTRKR</sequence>
<dbReference type="Pfam" id="PF01926">
    <property type="entry name" value="MMR_HSR1"/>
    <property type="match status" value="1"/>
</dbReference>
<evidence type="ECO:0000256" key="5">
    <source>
        <dbReference type="RuleBase" id="RU364023"/>
    </source>
</evidence>
<feature type="compositionally biased region" description="Polar residues" evidence="6">
    <location>
        <begin position="13"/>
        <end position="22"/>
    </location>
</feature>
<dbReference type="PRINTS" id="PR00326">
    <property type="entry name" value="GTP1OBG"/>
</dbReference>
<dbReference type="PROSITE" id="PS51721">
    <property type="entry name" value="G_CP"/>
    <property type="match status" value="1"/>
</dbReference>
<feature type="compositionally biased region" description="Basic residues" evidence="6">
    <location>
        <begin position="702"/>
        <end position="717"/>
    </location>
</feature>
<evidence type="ECO:0000313" key="9">
    <source>
        <dbReference type="Proteomes" id="UP001642540"/>
    </source>
</evidence>
<feature type="compositionally biased region" description="Basic and acidic residues" evidence="6">
    <location>
        <begin position="494"/>
        <end position="512"/>
    </location>
</feature>
<dbReference type="Proteomes" id="UP001642540">
    <property type="component" value="Unassembled WGS sequence"/>
</dbReference>
<evidence type="ECO:0000256" key="1">
    <source>
        <dbReference type="ARBA" id="ARBA00004604"/>
    </source>
</evidence>
<dbReference type="PANTHER" id="PTHR11089:SF9">
    <property type="entry name" value="NUCLEOLAR GTP-BINDING PROTEIN 2"/>
    <property type="match status" value="1"/>
</dbReference>
<keyword evidence="2 5" id="KW-0547">Nucleotide-binding</keyword>
<keyword evidence="3 5" id="KW-0342">GTP-binding</keyword>
<reference evidence="8 9" key="1">
    <citation type="submission" date="2024-08" db="EMBL/GenBank/DDBJ databases">
        <authorList>
            <person name="Cucini C."/>
            <person name="Frati F."/>
        </authorList>
    </citation>
    <scope>NUCLEOTIDE SEQUENCE [LARGE SCALE GENOMIC DNA]</scope>
</reference>
<feature type="domain" description="CP-type G" evidence="7">
    <location>
        <begin position="211"/>
        <end position="372"/>
    </location>
</feature>
<evidence type="ECO:0000259" key="7">
    <source>
        <dbReference type="PROSITE" id="PS51721"/>
    </source>
</evidence>
<comment type="subcellular location">
    <subcellularLocation>
        <location evidence="1 5">Nucleus</location>
        <location evidence="1 5">Nucleolus</location>
    </subcellularLocation>
</comment>
<dbReference type="Pfam" id="PF08153">
    <property type="entry name" value="NGP1NT"/>
    <property type="match status" value="1"/>
</dbReference>
<keyword evidence="9" id="KW-1185">Reference proteome</keyword>
<comment type="similarity">
    <text evidence="5">Belongs to the TRAFAC class YlqF/YawG GTPase family. NOG2 subfamily.</text>
</comment>
<feature type="region of interest" description="Disordered" evidence="6">
    <location>
        <begin position="531"/>
        <end position="717"/>
    </location>
</feature>
<dbReference type="CDD" id="cd01858">
    <property type="entry name" value="NGP_1"/>
    <property type="match status" value="1"/>
</dbReference>
<name>A0ABP1Q4A6_9HEXA</name>
<dbReference type="InterPro" id="IPR030378">
    <property type="entry name" value="G_CP_dom"/>
</dbReference>
<dbReference type="InterPro" id="IPR024929">
    <property type="entry name" value="GNL2_CP_dom"/>
</dbReference>
<evidence type="ECO:0000256" key="6">
    <source>
        <dbReference type="SAM" id="MobiDB-lite"/>
    </source>
</evidence>
<comment type="caution">
    <text evidence="8">The sequence shown here is derived from an EMBL/GenBank/DDBJ whole genome shotgun (WGS) entry which is preliminary data.</text>
</comment>
<dbReference type="InterPro" id="IPR012971">
    <property type="entry name" value="NOG2_N_dom"/>
</dbReference>
<comment type="function">
    <text evidence="5">GTPase that associates with pre-60S ribosomal subunits in the nucleolus and is required for their nuclear export and maturation.</text>
</comment>
<evidence type="ECO:0000256" key="2">
    <source>
        <dbReference type="ARBA" id="ARBA00022741"/>
    </source>
</evidence>
<feature type="compositionally biased region" description="Acidic residues" evidence="6">
    <location>
        <begin position="556"/>
        <end position="570"/>
    </location>
</feature>
<keyword evidence="4 5" id="KW-0539">Nucleus</keyword>
<accession>A0ABP1Q4A6</accession>
<evidence type="ECO:0000256" key="4">
    <source>
        <dbReference type="ARBA" id="ARBA00023242"/>
    </source>
</evidence>
<proteinExistence type="inferred from homology"/>
<dbReference type="EMBL" id="CAXLJM020000023">
    <property type="protein sequence ID" value="CAL8088808.1"/>
    <property type="molecule type" value="Genomic_DNA"/>
</dbReference>
<feature type="compositionally biased region" description="Basic residues" evidence="6">
    <location>
        <begin position="1"/>
        <end position="11"/>
    </location>
</feature>
<dbReference type="Gene3D" id="1.10.1580.10">
    <property type="match status" value="1"/>
</dbReference>
<organism evidence="8 9">
    <name type="scientific">Orchesella dallaii</name>
    <dbReference type="NCBI Taxonomy" id="48710"/>
    <lineage>
        <taxon>Eukaryota</taxon>
        <taxon>Metazoa</taxon>
        <taxon>Ecdysozoa</taxon>
        <taxon>Arthropoda</taxon>
        <taxon>Hexapoda</taxon>
        <taxon>Collembola</taxon>
        <taxon>Entomobryomorpha</taxon>
        <taxon>Entomobryoidea</taxon>
        <taxon>Orchesellidae</taxon>
        <taxon>Orchesellinae</taxon>
        <taxon>Orchesella</taxon>
    </lineage>
</organism>
<dbReference type="InterPro" id="IPR023179">
    <property type="entry name" value="GTP-bd_ortho_bundle_sf"/>
</dbReference>
<protein>
    <recommendedName>
        <fullName evidence="5">Nucleolar GTP-binding protein 2</fullName>
    </recommendedName>
</protein>
<feature type="region of interest" description="Disordered" evidence="6">
    <location>
        <begin position="480"/>
        <end position="516"/>
    </location>
</feature>
<dbReference type="SUPFAM" id="SSF52540">
    <property type="entry name" value="P-loop containing nucleoside triphosphate hydrolases"/>
    <property type="match status" value="1"/>
</dbReference>
<dbReference type="InterPro" id="IPR027417">
    <property type="entry name" value="P-loop_NTPase"/>
</dbReference>
<evidence type="ECO:0000313" key="8">
    <source>
        <dbReference type="EMBL" id="CAL8088808.1"/>
    </source>
</evidence>
<gene>
    <name evidence="8" type="ORF">ODALV1_LOCUS7167</name>
</gene>
<dbReference type="InterPro" id="IPR006073">
    <property type="entry name" value="GTP-bd"/>
</dbReference>
<dbReference type="Gene3D" id="3.40.50.300">
    <property type="entry name" value="P-loop containing nucleotide triphosphate hydrolases"/>
    <property type="match status" value="1"/>
</dbReference>
<feature type="region of interest" description="Disordered" evidence="6">
    <location>
        <begin position="1"/>
        <end position="37"/>
    </location>
</feature>
<dbReference type="PANTHER" id="PTHR11089">
    <property type="entry name" value="GTP-BINDING PROTEIN-RELATED"/>
    <property type="match status" value="1"/>
</dbReference>